<protein>
    <submittedName>
        <fullName evidence="3">Uncharacterized protein</fullName>
    </submittedName>
</protein>
<dbReference type="Proteomes" id="UP000887565">
    <property type="component" value="Unplaced"/>
</dbReference>
<keyword evidence="2" id="KW-1185">Reference proteome</keyword>
<evidence type="ECO:0000256" key="1">
    <source>
        <dbReference type="SAM" id="MobiDB-lite"/>
    </source>
</evidence>
<sequence length="134" mass="15566">MSFTSDPTAFYVFIKQKITAFIEIYRIAKPMHQFQKENEGGKFNSMMEDYHKNSPTSKATRETMSDVKRAYKTYSPMKINEVVRKIRNKAAPQPLIIPIPNEPKNTPKNSPQLDKTDIEAQSDWSQPPWPCREV</sequence>
<name>A0A915JIH2_ROMCU</name>
<feature type="region of interest" description="Disordered" evidence="1">
    <location>
        <begin position="43"/>
        <end position="64"/>
    </location>
</feature>
<dbReference type="AlphaFoldDB" id="A0A915JIH2"/>
<feature type="region of interest" description="Disordered" evidence="1">
    <location>
        <begin position="91"/>
        <end position="134"/>
    </location>
</feature>
<dbReference type="WBParaSite" id="nRc.2.0.1.t25940-RA">
    <property type="protein sequence ID" value="nRc.2.0.1.t25940-RA"/>
    <property type="gene ID" value="nRc.2.0.1.g25940"/>
</dbReference>
<organism evidence="2 3">
    <name type="scientific">Romanomermis culicivorax</name>
    <name type="common">Nematode worm</name>
    <dbReference type="NCBI Taxonomy" id="13658"/>
    <lineage>
        <taxon>Eukaryota</taxon>
        <taxon>Metazoa</taxon>
        <taxon>Ecdysozoa</taxon>
        <taxon>Nematoda</taxon>
        <taxon>Enoplea</taxon>
        <taxon>Dorylaimia</taxon>
        <taxon>Mermithida</taxon>
        <taxon>Mermithoidea</taxon>
        <taxon>Mermithidae</taxon>
        <taxon>Romanomermis</taxon>
    </lineage>
</organism>
<evidence type="ECO:0000313" key="2">
    <source>
        <dbReference type="Proteomes" id="UP000887565"/>
    </source>
</evidence>
<accession>A0A915JIH2</accession>
<feature type="compositionally biased region" description="Polar residues" evidence="1">
    <location>
        <begin position="103"/>
        <end position="113"/>
    </location>
</feature>
<evidence type="ECO:0000313" key="3">
    <source>
        <dbReference type="WBParaSite" id="nRc.2.0.1.t25940-RA"/>
    </source>
</evidence>
<reference evidence="3" key="1">
    <citation type="submission" date="2022-11" db="UniProtKB">
        <authorList>
            <consortium name="WormBaseParasite"/>
        </authorList>
    </citation>
    <scope>IDENTIFICATION</scope>
</reference>
<proteinExistence type="predicted"/>